<dbReference type="SUPFAM" id="SSF118116">
    <property type="entry name" value="DNA mismatch repair protein MutL"/>
    <property type="match status" value="1"/>
</dbReference>
<evidence type="ECO:0000313" key="9">
    <source>
        <dbReference type="EMBL" id="QHC50855.1"/>
    </source>
</evidence>
<keyword evidence="10" id="KW-1185">Reference proteome</keyword>
<dbReference type="OrthoDB" id="9763467at2"/>
<dbReference type="Pfam" id="PF08676">
    <property type="entry name" value="MutL_C"/>
    <property type="match status" value="1"/>
</dbReference>
<dbReference type="SUPFAM" id="SSF55874">
    <property type="entry name" value="ATPase domain of HSP90 chaperone/DNA topoisomerase II/histidine kinase"/>
    <property type="match status" value="1"/>
</dbReference>
<dbReference type="GO" id="GO:0140664">
    <property type="term" value="F:ATP-dependent DNA damage sensor activity"/>
    <property type="evidence" value="ECO:0007669"/>
    <property type="project" value="InterPro"/>
</dbReference>
<dbReference type="SMART" id="SM00853">
    <property type="entry name" value="MutL_C"/>
    <property type="match status" value="1"/>
</dbReference>
<dbReference type="PROSITE" id="PS00058">
    <property type="entry name" value="DNA_MISMATCH_REPAIR_1"/>
    <property type="match status" value="1"/>
</dbReference>
<dbReference type="GO" id="GO:0032300">
    <property type="term" value="C:mismatch repair complex"/>
    <property type="evidence" value="ECO:0007669"/>
    <property type="project" value="InterPro"/>
</dbReference>
<proteinExistence type="inferred from homology"/>
<dbReference type="NCBIfam" id="TIGR00585">
    <property type="entry name" value="mutl"/>
    <property type="match status" value="1"/>
</dbReference>
<dbReference type="FunFam" id="3.30.565.10:FF:000003">
    <property type="entry name" value="DNA mismatch repair endonuclease MutL"/>
    <property type="match status" value="1"/>
</dbReference>
<evidence type="ECO:0000256" key="2">
    <source>
        <dbReference type="ARBA" id="ARBA00021975"/>
    </source>
</evidence>
<dbReference type="InterPro" id="IPR037198">
    <property type="entry name" value="MutL_C_sf"/>
</dbReference>
<evidence type="ECO:0000259" key="7">
    <source>
        <dbReference type="SMART" id="SM00853"/>
    </source>
</evidence>
<dbReference type="NCBIfam" id="NF000949">
    <property type="entry name" value="PRK00095.1-2"/>
    <property type="match status" value="1"/>
</dbReference>
<evidence type="ECO:0000313" key="10">
    <source>
        <dbReference type="Proteomes" id="UP000464013"/>
    </source>
</evidence>
<dbReference type="FunFam" id="3.30.230.10:FF:000013">
    <property type="entry name" value="DNA mismatch repair endonuclease MutL"/>
    <property type="match status" value="1"/>
</dbReference>
<keyword evidence="9" id="KW-0540">Nuclease</keyword>
<dbReference type="CDD" id="cd16926">
    <property type="entry name" value="HATPase_MutL-MLH-PMS-like"/>
    <property type="match status" value="1"/>
</dbReference>
<dbReference type="PANTHER" id="PTHR10073:SF12">
    <property type="entry name" value="DNA MISMATCH REPAIR PROTEIN MLH1"/>
    <property type="match status" value="1"/>
</dbReference>
<feature type="region of interest" description="Disordered" evidence="6">
    <location>
        <begin position="644"/>
        <end position="675"/>
    </location>
</feature>
<feature type="compositionally biased region" description="Basic and acidic residues" evidence="6">
    <location>
        <begin position="657"/>
        <end position="675"/>
    </location>
</feature>
<dbReference type="RefSeq" id="WP_159553511.1">
    <property type="nucleotide sequence ID" value="NZ_CP035042.1"/>
</dbReference>
<evidence type="ECO:0000256" key="1">
    <source>
        <dbReference type="ARBA" id="ARBA00006082"/>
    </source>
</evidence>
<dbReference type="Gene3D" id="3.30.565.10">
    <property type="entry name" value="Histidine kinase-like ATPase, C-terminal domain"/>
    <property type="match status" value="1"/>
</dbReference>
<dbReference type="InterPro" id="IPR020667">
    <property type="entry name" value="DNA_mismatch_repair_MutL"/>
</dbReference>
<dbReference type="InterPro" id="IPR038973">
    <property type="entry name" value="MutL/Mlh/Pms-like"/>
</dbReference>
<dbReference type="PANTHER" id="PTHR10073">
    <property type="entry name" value="DNA MISMATCH REPAIR PROTEIN MLH, PMS, MUTL"/>
    <property type="match status" value="1"/>
</dbReference>
<keyword evidence="9" id="KW-0378">Hydrolase</keyword>
<dbReference type="InterPro" id="IPR014721">
    <property type="entry name" value="Ribsml_uS5_D2-typ_fold_subgr"/>
</dbReference>
<dbReference type="InterPro" id="IPR042120">
    <property type="entry name" value="MutL_C_dimsub"/>
</dbReference>
<dbReference type="KEGG" id="htx:EKK97_16475"/>
<keyword evidence="4 5" id="KW-0234">DNA repair</keyword>
<dbReference type="GO" id="GO:0006298">
    <property type="term" value="P:mismatch repair"/>
    <property type="evidence" value="ECO:0007669"/>
    <property type="project" value="UniProtKB-UniRule"/>
</dbReference>
<organism evidence="9 10">
    <name type="scientific">Billgrantia tianxiuensis</name>
    <dbReference type="NCBI Taxonomy" id="2497861"/>
    <lineage>
        <taxon>Bacteria</taxon>
        <taxon>Pseudomonadati</taxon>
        <taxon>Pseudomonadota</taxon>
        <taxon>Gammaproteobacteria</taxon>
        <taxon>Oceanospirillales</taxon>
        <taxon>Halomonadaceae</taxon>
        <taxon>Billgrantia</taxon>
    </lineage>
</organism>
<dbReference type="CDD" id="cd03482">
    <property type="entry name" value="MutL_Trans_MutL"/>
    <property type="match status" value="1"/>
</dbReference>
<dbReference type="InterPro" id="IPR014762">
    <property type="entry name" value="DNA_mismatch_repair_CS"/>
</dbReference>
<dbReference type="InterPro" id="IPR013507">
    <property type="entry name" value="DNA_mismatch_S5_2-like"/>
</dbReference>
<feature type="region of interest" description="Disordered" evidence="6">
    <location>
        <begin position="341"/>
        <end position="386"/>
    </location>
</feature>
<dbReference type="GO" id="GO:0016887">
    <property type="term" value="F:ATP hydrolysis activity"/>
    <property type="evidence" value="ECO:0007669"/>
    <property type="project" value="InterPro"/>
</dbReference>
<dbReference type="EMBL" id="CP035042">
    <property type="protein sequence ID" value="QHC50855.1"/>
    <property type="molecule type" value="Genomic_DNA"/>
</dbReference>
<comment type="similarity">
    <text evidence="1 5">Belongs to the DNA mismatch repair MutL/HexB family.</text>
</comment>
<comment type="function">
    <text evidence="5">This protein is involved in the repair of mismatches in DNA. It is required for dam-dependent methyl-directed DNA mismatch repair. May act as a 'molecular matchmaker', a protein that promotes the formation of a stable complex between two or more DNA-binding proteins in an ATP-dependent manner without itself being part of a final effector complex.</text>
</comment>
<feature type="domain" description="DNA mismatch repair protein S5" evidence="8">
    <location>
        <begin position="220"/>
        <end position="338"/>
    </location>
</feature>
<dbReference type="HAMAP" id="MF_00149">
    <property type="entry name" value="DNA_mis_repair"/>
    <property type="match status" value="1"/>
</dbReference>
<protein>
    <recommendedName>
        <fullName evidence="2 5">DNA mismatch repair protein MutL</fullName>
    </recommendedName>
</protein>
<keyword evidence="9" id="KW-0255">Endonuclease</keyword>
<feature type="compositionally biased region" description="Basic and acidic residues" evidence="6">
    <location>
        <begin position="341"/>
        <end position="358"/>
    </location>
</feature>
<dbReference type="GO" id="GO:0005524">
    <property type="term" value="F:ATP binding"/>
    <property type="evidence" value="ECO:0007669"/>
    <property type="project" value="InterPro"/>
</dbReference>
<keyword evidence="3 5" id="KW-0227">DNA damage</keyword>
<reference evidence="9 10" key="1">
    <citation type="submission" date="2019-01" db="EMBL/GenBank/DDBJ databases">
        <title>Complete genome of a denitifying bacterium Halomons sp. BC-M4-5.</title>
        <authorList>
            <person name="Wang L."/>
            <person name="Shao Z."/>
        </authorList>
    </citation>
    <scope>NUCLEOTIDE SEQUENCE [LARGE SCALE GENOMIC DNA]</scope>
    <source>
        <strain evidence="9 10">BC-M4-5</strain>
    </source>
</reference>
<dbReference type="Gene3D" id="3.30.1540.20">
    <property type="entry name" value="MutL, C-terminal domain, dimerisation subdomain"/>
    <property type="match status" value="1"/>
</dbReference>
<dbReference type="GO" id="GO:0004519">
    <property type="term" value="F:endonuclease activity"/>
    <property type="evidence" value="ECO:0007669"/>
    <property type="project" value="UniProtKB-KW"/>
</dbReference>
<dbReference type="InterPro" id="IPR014790">
    <property type="entry name" value="MutL_C"/>
</dbReference>
<dbReference type="InterPro" id="IPR002099">
    <property type="entry name" value="MutL/Mlh/PMS"/>
</dbReference>
<sequence>MTVVEEARRIRVLDPRLANQIAAGEVVERPASVVKELVENAIDAGSTRIEVELEAGGARLIRVRDDGSGIAEDDLPLALSRHATSKIASLEDLEGVASLGFRGEALASISSVSRLELVANVDDDPRSGWRVVAEGRQMEPRVSPAPHPRGTSVTVRDLFFNTPARRKFLRTEKTEYGHVEETFRRLALSRFDIAWVLRHNQKTVQQLPAGDDPARRERRIAALLGKGFLDNALHLDLAVGGLRLWGWVGLPTHSRAQADQQYFFVNGRVVRDRLVAHAIRQAYRDVLFHGRHPVFVLYLEVDPMVVDVNVHPTKHEVRFRDGRLVHDFLFSSLHRALAEARPAEREAQAGDMAEEKNPDSSAVREPAARWQQQPIALHPSGDSSERVTADRVRAFMSGYRALHPEHEERLLTPQAAGDEIAGAVAPPPPAAFPAKVESPALPAAEEGSGIPPLGFAIAQLHGIYIISQTAQGMIIVDMHAAHERIVYERMKAQVHGGALEAQPLLVPVSMAASHAEVATAEAEREAFARLGVELDVAGPETLLVRQVPTLLVDADVEPLIRDMLGDLERYGRSDRLEAHINELLATMACHGSVRANRRLTTAEMNVLLRDMERTERSGQCNHGRPTWTEMSLKQLDRLFLRGSEERSYHVRKTPPRHPADGSYRRRQDRSGHHAA</sequence>
<dbReference type="InterPro" id="IPR036890">
    <property type="entry name" value="HATPase_C_sf"/>
</dbReference>
<dbReference type="InterPro" id="IPR020568">
    <property type="entry name" value="Ribosomal_Su5_D2-typ_SF"/>
</dbReference>
<dbReference type="GO" id="GO:0030983">
    <property type="term" value="F:mismatched DNA binding"/>
    <property type="evidence" value="ECO:0007669"/>
    <property type="project" value="InterPro"/>
</dbReference>
<evidence type="ECO:0000259" key="8">
    <source>
        <dbReference type="SMART" id="SM01340"/>
    </source>
</evidence>
<dbReference type="Gene3D" id="3.30.230.10">
    <property type="match status" value="1"/>
</dbReference>
<evidence type="ECO:0000256" key="3">
    <source>
        <dbReference type="ARBA" id="ARBA00022763"/>
    </source>
</evidence>
<dbReference type="InterPro" id="IPR042121">
    <property type="entry name" value="MutL_C_regsub"/>
</dbReference>
<evidence type="ECO:0000256" key="5">
    <source>
        <dbReference type="HAMAP-Rule" id="MF_00149"/>
    </source>
</evidence>
<dbReference type="SMART" id="SM01340">
    <property type="entry name" value="DNA_mis_repair"/>
    <property type="match status" value="1"/>
</dbReference>
<name>A0A6I6ST47_9GAMM</name>
<feature type="domain" description="MutL C-terminal dimerisation" evidence="7">
    <location>
        <begin position="456"/>
        <end position="599"/>
    </location>
</feature>
<dbReference type="Gene3D" id="3.30.1370.100">
    <property type="entry name" value="MutL, C-terminal domain, regulatory subdomain"/>
    <property type="match status" value="1"/>
</dbReference>
<gene>
    <name evidence="5 9" type="primary">mutL</name>
    <name evidence="9" type="ORF">EKK97_16475</name>
</gene>
<evidence type="ECO:0000256" key="4">
    <source>
        <dbReference type="ARBA" id="ARBA00023204"/>
    </source>
</evidence>
<dbReference type="Proteomes" id="UP000464013">
    <property type="component" value="Chromosome"/>
</dbReference>
<dbReference type="SUPFAM" id="SSF54211">
    <property type="entry name" value="Ribosomal protein S5 domain 2-like"/>
    <property type="match status" value="1"/>
</dbReference>
<dbReference type="AlphaFoldDB" id="A0A6I6ST47"/>
<evidence type="ECO:0000256" key="6">
    <source>
        <dbReference type="SAM" id="MobiDB-lite"/>
    </source>
</evidence>
<accession>A0A6I6ST47</accession>
<dbReference type="Pfam" id="PF01119">
    <property type="entry name" value="DNA_mis_repair"/>
    <property type="match status" value="1"/>
</dbReference>
<dbReference type="Pfam" id="PF13589">
    <property type="entry name" value="HATPase_c_3"/>
    <property type="match status" value="1"/>
</dbReference>